<dbReference type="PANTHER" id="PTHR34547:SF1">
    <property type="entry name" value="YACP-LIKE NYN DOMAIN PROTEIN"/>
    <property type="match status" value="1"/>
</dbReference>
<organism evidence="1">
    <name type="scientific">Ammonifex degensii</name>
    <dbReference type="NCBI Taxonomy" id="42838"/>
    <lineage>
        <taxon>Bacteria</taxon>
        <taxon>Bacillati</taxon>
        <taxon>Bacillota</taxon>
        <taxon>Clostridia</taxon>
        <taxon>Thermoanaerobacterales</taxon>
        <taxon>Thermoanaerobacteraceae</taxon>
        <taxon>Ammonifex</taxon>
    </lineage>
</organism>
<proteinExistence type="predicted"/>
<dbReference type="AlphaFoldDB" id="A0A7C1J4R3"/>
<name>A0A7C1J4R3_9THEO</name>
<dbReference type="PANTHER" id="PTHR34547">
    <property type="entry name" value="YACP-LIKE NYN DOMAIN PROTEIN"/>
    <property type="match status" value="1"/>
</dbReference>
<reference evidence="1" key="1">
    <citation type="journal article" date="2020" name="mSystems">
        <title>Genome- and Community-Level Interaction Insights into Carbon Utilization and Element Cycling Functions of Hydrothermarchaeota in Hydrothermal Sediment.</title>
        <authorList>
            <person name="Zhou Z."/>
            <person name="Liu Y."/>
            <person name="Xu W."/>
            <person name="Pan J."/>
            <person name="Luo Z.H."/>
            <person name="Li M."/>
        </authorList>
    </citation>
    <scope>NUCLEOTIDE SEQUENCE [LARGE SCALE GENOMIC DNA]</scope>
    <source>
        <strain evidence="1">SpSt-301</strain>
    </source>
</reference>
<dbReference type="Pfam" id="PF05991">
    <property type="entry name" value="NYN_YacP"/>
    <property type="match status" value="1"/>
</dbReference>
<gene>
    <name evidence="1" type="ORF">ENQ35_02480</name>
</gene>
<accession>A0A7C1J4R3</accession>
<protein>
    <submittedName>
        <fullName evidence="1">NYN domain-containing protein</fullName>
    </submittedName>
</protein>
<dbReference type="CDD" id="cd10912">
    <property type="entry name" value="PIN_YacP-like"/>
    <property type="match status" value="1"/>
</dbReference>
<evidence type="ECO:0000313" key="1">
    <source>
        <dbReference type="EMBL" id="HDW51589.1"/>
    </source>
</evidence>
<dbReference type="InterPro" id="IPR010298">
    <property type="entry name" value="YacP-like"/>
</dbReference>
<dbReference type="EMBL" id="DSMV01000152">
    <property type="protein sequence ID" value="HDW51589.1"/>
    <property type="molecule type" value="Genomic_DNA"/>
</dbReference>
<comment type="caution">
    <text evidence="1">The sequence shown here is derived from an EMBL/GenBank/DDBJ whole genome shotgun (WGS) entry which is preliminary data.</text>
</comment>
<sequence>MRELVIVDGYNLIFHQEMVKETANLEHARERLLNQLAQYAALTGVKVVVVFDAYRVKGGREQTWQRGGLTVIFTAEGEAADTVIERLSSQLGSYWNVSVVTADAAEQRLVWGYGALRVSPREFSARVGEVLQRSQEEARGLSRPGDDYLENRLAEDVRAILARWRRGKKGDES</sequence>